<dbReference type="GO" id="GO:0034707">
    <property type="term" value="C:chloride channel complex"/>
    <property type="evidence" value="ECO:0007669"/>
    <property type="project" value="UniProtKB-KW"/>
</dbReference>
<evidence type="ECO:0000313" key="13">
    <source>
        <dbReference type="EMBL" id="SMF78422.1"/>
    </source>
</evidence>
<evidence type="ECO:0000256" key="9">
    <source>
        <dbReference type="ARBA" id="ARBA00023303"/>
    </source>
</evidence>
<dbReference type="InterPro" id="IPR001807">
    <property type="entry name" value="ClC"/>
</dbReference>
<keyword evidence="3 11" id="KW-0812">Transmembrane</keyword>
<gene>
    <name evidence="13" type="ORF">SAMN05428998_13841</name>
</gene>
<dbReference type="GO" id="GO:0005254">
    <property type="term" value="F:chloride channel activity"/>
    <property type="evidence" value="ECO:0007669"/>
    <property type="project" value="UniProtKB-KW"/>
</dbReference>
<evidence type="ECO:0000256" key="8">
    <source>
        <dbReference type="ARBA" id="ARBA00023214"/>
    </source>
</evidence>
<keyword evidence="2" id="KW-0813">Transport</keyword>
<dbReference type="Pfam" id="PF00571">
    <property type="entry name" value="CBS"/>
    <property type="match status" value="1"/>
</dbReference>
<evidence type="ECO:0000256" key="2">
    <source>
        <dbReference type="ARBA" id="ARBA00022448"/>
    </source>
</evidence>
<dbReference type="PANTHER" id="PTHR43427">
    <property type="entry name" value="CHLORIDE CHANNEL PROTEIN CLC-E"/>
    <property type="match status" value="1"/>
</dbReference>
<evidence type="ECO:0000256" key="4">
    <source>
        <dbReference type="ARBA" id="ARBA00022989"/>
    </source>
</evidence>
<evidence type="ECO:0000313" key="14">
    <source>
        <dbReference type="Proteomes" id="UP000192917"/>
    </source>
</evidence>
<dbReference type="PRINTS" id="PR00762">
    <property type="entry name" value="CLCHANNEL"/>
</dbReference>
<feature type="domain" description="CBS" evidence="12">
    <location>
        <begin position="538"/>
        <end position="597"/>
    </location>
</feature>
<dbReference type="SUPFAM" id="SSF81340">
    <property type="entry name" value="Clc chloride channel"/>
    <property type="match status" value="1"/>
</dbReference>
<evidence type="ECO:0000256" key="5">
    <source>
        <dbReference type="ARBA" id="ARBA00023065"/>
    </source>
</evidence>
<evidence type="ECO:0000256" key="11">
    <source>
        <dbReference type="SAM" id="Phobius"/>
    </source>
</evidence>
<dbReference type="Gene3D" id="3.10.580.10">
    <property type="entry name" value="CBS-domain"/>
    <property type="match status" value="1"/>
</dbReference>
<dbReference type="Proteomes" id="UP000192917">
    <property type="component" value="Unassembled WGS sequence"/>
</dbReference>
<organism evidence="13 14">
    <name type="scientific">Tistlia consotensis USBA 355</name>
    <dbReference type="NCBI Taxonomy" id="560819"/>
    <lineage>
        <taxon>Bacteria</taxon>
        <taxon>Pseudomonadati</taxon>
        <taxon>Pseudomonadota</taxon>
        <taxon>Alphaproteobacteria</taxon>
        <taxon>Rhodospirillales</taxon>
        <taxon>Rhodovibrionaceae</taxon>
        <taxon>Tistlia</taxon>
    </lineage>
</organism>
<feature type="transmembrane region" description="Helical" evidence="11">
    <location>
        <begin position="183"/>
        <end position="208"/>
    </location>
</feature>
<feature type="transmembrane region" description="Helical" evidence="11">
    <location>
        <begin position="91"/>
        <end position="109"/>
    </location>
</feature>
<reference evidence="13 14" key="1">
    <citation type="submission" date="2017-04" db="EMBL/GenBank/DDBJ databases">
        <authorList>
            <person name="Afonso C.L."/>
            <person name="Miller P.J."/>
            <person name="Scott M.A."/>
            <person name="Spackman E."/>
            <person name="Goraichik I."/>
            <person name="Dimitrov K.M."/>
            <person name="Suarez D.L."/>
            <person name="Swayne D.E."/>
        </authorList>
    </citation>
    <scope>NUCLEOTIDE SEQUENCE [LARGE SCALE GENOMIC DNA]</scope>
    <source>
        <strain evidence="13 14">USBA 355</strain>
    </source>
</reference>
<feature type="transmembrane region" description="Helical" evidence="11">
    <location>
        <begin position="392"/>
        <end position="414"/>
    </location>
</feature>
<evidence type="ECO:0000256" key="6">
    <source>
        <dbReference type="ARBA" id="ARBA00023136"/>
    </source>
</evidence>
<keyword evidence="5" id="KW-0406">Ion transport</keyword>
<dbReference type="PANTHER" id="PTHR43427:SF6">
    <property type="entry name" value="CHLORIDE CHANNEL PROTEIN CLC-E"/>
    <property type="match status" value="1"/>
</dbReference>
<keyword evidence="8" id="KW-0868">Chloride</keyword>
<evidence type="ECO:0000256" key="1">
    <source>
        <dbReference type="ARBA" id="ARBA00004141"/>
    </source>
</evidence>
<sequence length="615" mass="64982">MAIAPDFLSVPRVRLAHRVGVRLRSGWRHFTRHQVRDSELALLVLSAALSLVVSAGVAMLHEASGWLHALLYLTPLDGHLSAGDVGDRRRLLLVPVLGGLVYGLIAEAVRRLRKRDVVDPIEANALYGGRMSLGDSLSLTALAMISLGVGASVGMEAGYSQGGAGFASKIGRKLKLRRNDLRTLVGCGAAAAIAAAFNAPLAGAFYALELVVGSYSLTVLAPIGVAAASATLVARLLFDPDPIVVVPATLTIGRLDYLAFFFLGLAAAAVGIVAMRGVTVVEARLQKLRVPRALRPLVGGLVLAGLSYGMPQVLGSGHGAIQETIDQSFPILVLLFILAGKLVASAVSVGCGFRGGLFSSSLFLGSLLGALVAAVITRVAPGVTVDPVTFTLVGMGATGAAVIGAPVTMILLVLEMTGNYPVTLGVLLAVLVASVAVRHWFGYSFATWRFHLRGVRLRGAQDVGWVRELSVGRTMRRDPVVVTADKTGAELRKRHPIGSTKRLFVVDANGAYLGMIDVPMLHAEHEPGGEGEPRAGALVSGTRAYLLPAMPVRLALELFEKEAVEALPVLDSEKDRRVIGFLTEAFALRRYSQELERRRSEELGNSDLFGPSTLS</sequence>
<feature type="transmembrane region" description="Helical" evidence="11">
    <location>
        <begin position="137"/>
        <end position="155"/>
    </location>
</feature>
<dbReference type="Gene3D" id="1.10.3080.10">
    <property type="entry name" value="Clc chloride channel"/>
    <property type="match status" value="1"/>
</dbReference>
<keyword evidence="9" id="KW-0407">Ion channel</keyword>
<protein>
    <submittedName>
        <fullName evidence="13">Chloride channel protein, CIC family</fullName>
    </submittedName>
</protein>
<keyword evidence="10" id="KW-0129">CBS domain</keyword>
<dbReference type="InterPro" id="IPR000644">
    <property type="entry name" value="CBS_dom"/>
</dbReference>
<feature type="transmembrane region" description="Helical" evidence="11">
    <location>
        <begin position="293"/>
        <end position="311"/>
    </location>
</feature>
<dbReference type="InterPro" id="IPR050368">
    <property type="entry name" value="ClC-type_chloride_channel"/>
</dbReference>
<name>A0A1Y6CN94_9PROT</name>
<dbReference type="SUPFAM" id="SSF54631">
    <property type="entry name" value="CBS-domain pair"/>
    <property type="match status" value="1"/>
</dbReference>
<keyword evidence="7" id="KW-0869">Chloride channel</keyword>
<feature type="transmembrane region" description="Helical" evidence="11">
    <location>
        <begin position="331"/>
        <end position="350"/>
    </location>
</feature>
<keyword evidence="6 11" id="KW-0472">Membrane</keyword>
<evidence type="ECO:0000256" key="3">
    <source>
        <dbReference type="ARBA" id="ARBA00022692"/>
    </source>
</evidence>
<dbReference type="InterPro" id="IPR014743">
    <property type="entry name" value="Cl-channel_core"/>
</dbReference>
<dbReference type="InterPro" id="IPR046342">
    <property type="entry name" value="CBS_dom_sf"/>
</dbReference>
<evidence type="ECO:0000259" key="12">
    <source>
        <dbReference type="PROSITE" id="PS51371"/>
    </source>
</evidence>
<dbReference type="PROSITE" id="PS51371">
    <property type="entry name" value="CBS"/>
    <property type="match status" value="1"/>
</dbReference>
<comment type="subcellular location">
    <subcellularLocation>
        <location evidence="1">Membrane</location>
        <topology evidence="1">Multi-pass membrane protein</topology>
    </subcellularLocation>
</comment>
<dbReference type="AlphaFoldDB" id="A0A1Y6CN94"/>
<dbReference type="Pfam" id="PF00654">
    <property type="entry name" value="Voltage_CLC"/>
    <property type="match status" value="1"/>
</dbReference>
<feature type="transmembrane region" description="Helical" evidence="11">
    <location>
        <begin position="258"/>
        <end position="281"/>
    </location>
</feature>
<proteinExistence type="predicted"/>
<dbReference type="EMBL" id="FWZX01000038">
    <property type="protein sequence ID" value="SMF78422.1"/>
    <property type="molecule type" value="Genomic_DNA"/>
</dbReference>
<keyword evidence="4 11" id="KW-1133">Transmembrane helix</keyword>
<feature type="transmembrane region" description="Helical" evidence="11">
    <location>
        <begin position="362"/>
        <end position="380"/>
    </location>
</feature>
<accession>A0A1Y6CN94</accession>
<evidence type="ECO:0000256" key="10">
    <source>
        <dbReference type="PROSITE-ProRule" id="PRU00703"/>
    </source>
</evidence>
<feature type="transmembrane region" description="Helical" evidence="11">
    <location>
        <begin position="421"/>
        <end position="441"/>
    </location>
</feature>
<dbReference type="CDD" id="cd00400">
    <property type="entry name" value="Voltage_gated_ClC"/>
    <property type="match status" value="1"/>
</dbReference>
<evidence type="ECO:0000256" key="7">
    <source>
        <dbReference type="ARBA" id="ARBA00023173"/>
    </source>
</evidence>
<keyword evidence="14" id="KW-1185">Reference proteome</keyword>
<feature type="transmembrane region" description="Helical" evidence="11">
    <location>
        <begin position="40"/>
        <end position="61"/>
    </location>
</feature>
<feature type="transmembrane region" description="Helical" evidence="11">
    <location>
        <begin position="215"/>
        <end position="238"/>
    </location>
</feature>